<evidence type="ECO:0000313" key="2">
    <source>
        <dbReference type="EMBL" id="CAG6561500.1"/>
    </source>
</evidence>
<dbReference type="EMBL" id="HBUE01161169">
    <property type="protein sequence ID" value="CAG6510096.1"/>
    <property type="molecule type" value="Transcribed_RNA"/>
</dbReference>
<feature type="region of interest" description="Disordered" evidence="1">
    <location>
        <begin position="172"/>
        <end position="200"/>
    </location>
</feature>
<dbReference type="EMBL" id="HBUE01266362">
    <property type="protein sequence ID" value="CAG6561500.1"/>
    <property type="molecule type" value="Transcribed_RNA"/>
</dbReference>
<dbReference type="AlphaFoldDB" id="A0A8D8IUE5"/>
<organism evidence="2">
    <name type="scientific">Culex pipiens</name>
    <name type="common">House mosquito</name>
    <dbReference type="NCBI Taxonomy" id="7175"/>
    <lineage>
        <taxon>Eukaryota</taxon>
        <taxon>Metazoa</taxon>
        <taxon>Ecdysozoa</taxon>
        <taxon>Arthropoda</taxon>
        <taxon>Hexapoda</taxon>
        <taxon>Insecta</taxon>
        <taxon>Pterygota</taxon>
        <taxon>Neoptera</taxon>
        <taxon>Endopterygota</taxon>
        <taxon>Diptera</taxon>
        <taxon>Nematocera</taxon>
        <taxon>Culicoidea</taxon>
        <taxon>Culicidae</taxon>
        <taxon>Culicinae</taxon>
        <taxon>Culicini</taxon>
        <taxon>Culex</taxon>
        <taxon>Culex</taxon>
    </lineage>
</organism>
<reference evidence="2" key="1">
    <citation type="submission" date="2021-05" db="EMBL/GenBank/DDBJ databases">
        <authorList>
            <person name="Alioto T."/>
            <person name="Alioto T."/>
            <person name="Gomez Garrido J."/>
        </authorList>
    </citation>
    <scope>NUCLEOTIDE SEQUENCE</scope>
</reference>
<accession>A0A8D8IUE5</accession>
<sequence length="309" mass="34241">MCCGEHCRQARLGARQSHCLCGRRLGLVGTVDRLQVSGPSEARSEADTRLQQPPAAQQWRPLRRAQHRNHAGLFTVYSRPLVAVVRVERLRFGLYPDAAPVLHRRARHPVGFVLDVGGGRPGGQFVVQWRWKWCRRKVRHQLRWQEPPVGQVHRWGVQLQCARLQLDHLRRPGPGSGHLYRHRCRSDPDRPPQEDHPRVQPCSIRNAIGVLPDREQEANPFSARFDAEYGGHKLRVSPDAAASSFWWPGRAAGSSAAATVTATPRTAAAFAAAAAGVTAASQRSAFAQESNPVPTVQLRASLRCAAPVQ</sequence>
<proteinExistence type="predicted"/>
<name>A0A8D8IUE5_CULPI</name>
<evidence type="ECO:0000256" key="1">
    <source>
        <dbReference type="SAM" id="MobiDB-lite"/>
    </source>
</evidence>
<protein>
    <submittedName>
        <fullName evidence="2">(northern house mosquito) hypothetical protein</fullName>
    </submittedName>
</protein>
<feature type="compositionally biased region" description="Basic and acidic residues" evidence="1">
    <location>
        <begin position="185"/>
        <end position="198"/>
    </location>
</feature>
<feature type="region of interest" description="Disordered" evidence="1">
    <location>
        <begin position="38"/>
        <end position="57"/>
    </location>
</feature>